<organism evidence="1">
    <name type="scientific">marine sediment metagenome</name>
    <dbReference type="NCBI Taxonomy" id="412755"/>
    <lineage>
        <taxon>unclassified sequences</taxon>
        <taxon>metagenomes</taxon>
        <taxon>ecological metagenomes</taxon>
    </lineage>
</organism>
<protein>
    <submittedName>
        <fullName evidence="1">Uncharacterized protein</fullName>
    </submittedName>
</protein>
<comment type="caution">
    <text evidence="1">The sequence shown here is derived from an EMBL/GenBank/DDBJ whole genome shotgun (WGS) entry which is preliminary data.</text>
</comment>
<accession>A0A0F9X741</accession>
<evidence type="ECO:0000313" key="1">
    <source>
        <dbReference type="EMBL" id="KKN87383.1"/>
    </source>
</evidence>
<dbReference type="AlphaFoldDB" id="A0A0F9X741"/>
<sequence length="92" mass="10222">MHCGICGAQESIEQKSVDAEDTTTRMEFQMRVVFCVECGIFGIGFDPVSAMLDFGKPRGKSLAPDWVLPPEWLLPKDGKYSEAARRVIGRVD</sequence>
<dbReference type="EMBL" id="LAZR01000138">
    <property type="protein sequence ID" value="KKN87383.1"/>
    <property type="molecule type" value="Genomic_DNA"/>
</dbReference>
<proteinExistence type="predicted"/>
<name>A0A0F9X741_9ZZZZ</name>
<gene>
    <name evidence="1" type="ORF">LCGC14_0258380</name>
</gene>
<reference evidence="1" key="1">
    <citation type="journal article" date="2015" name="Nature">
        <title>Complex archaea that bridge the gap between prokaryotes and eukaryotes.</title>
        <authorList>
            <person name="Spang A."/>
            <person name="Saw J.H."/>
            <person name="Jorgensen S.L."/>
            <person name="Zaremba-Niedzwiedzka K."/>
            <person name="Martijn J."/>
            <person name="Lind A.E."/>
            <person name="van Eijk R."/>
            <person name="Schleper C."/>
            <person name="Guy L."/>
            <person name="Ettema T.J."/>
        </authorList>
    </citation>
    <scope>NUCLEOTIDE SEQUENCE</scope>
</reference>